<proteinExistence type="predicted"/>
<dbReference type="AlphaFoldDB" id="A0A511HHS3"/>
<dbReference type="EMBL" id="BJVY01000031">
    <property type="protein sequence ID" value="GEL73127.1"/>
    <property type="molecule type" value="Genomic_DNA"/>
</dbReference>
<organism evidence="1 2">
    <name type="scientific">Myxococcus virescens</name>
    <dbReference type="NCBI Taxonomy" id="83456"/>
    <lineage>
        <taxon>Bacteria</taxon>
        <taxon>Pseudomonadati</taxon>
        <taxon>Myxococcota</taxon>
        <taxon>Myxococcia</taxon>
        <taxon>Myxococcales</taxon>
        <taxon>Cystobacterineae</taxon>
        <taxon>Myxococcaceae</taxon>
        <taxon>Myxococcus</taxon>
    </lineage>
</organism>
<name>A0A511HHS3_9BACT</name>
<gene>
    <name evidence="1" type="ORF">MVI01_49110</name>
</gene>
<sequence length="172" mass="19070">MPSPAGGTVRFALYYGPWSCSAGLYARCERRCAAEGHVPLLGCIWLADIKGAWTGRWAALPAEAGGRLAITHCCCSFPETNSASLRRTWNNARKGYRNEWAREFGEWPKVPGGDMWPGHHIRDLMHGGHPTARDNVLPVPPAVHEVINEAYPACYASEPRWRTIGPDRPYAD</sequence>
<comment type="caution">
    <text evidence="1">The sequence shown here is derived from an EMBL/GenBank/DDBJ whole genome shotgun (WGS) entry which is preliminary data.</text>
</comment>
<evidence type="ECO:0000313" key="2">
    <source>
        <dbReference type="Proteomes" id="UP000321224"/>
    </source>
</evidence>
<protein>
    <submittedName>
        <fullName evidence="1">Uncharacterized protein</fullName>
    </submittedName>
</protein>
<reference evidence="1 2" key="1">
    <citation type="submission" date="2019-07" db="EMBL/GenBank/DDBJ databases">
        <title>Whole genome shotgun sequence of Myxococcus virescens NBRC 100334.</title>
        <authorList>
            <person name="Hosoyama A."/>
            <person name="Uohara A."/>
            <person name="Ohji S."/>
            <person name="Ichikawa N."/>
        </authorList>
    </citation>
    <scope>NUCLEOTIDE SEQUENCE [LARGE SCALE GENOMIC DNA]</scope>
    <source>
        <strain evidence="1 2">NBRC 100334</strain>
    </source>
</reference>
<dbReference type="Proteomes" id="UP000321224">
    <property type="component" value="Unassembled WGS sequence"/>
</dbReference>
<evidence type="ECO:0000313" key="1">
    <source>
        <dbReference type="EMBL" id="GEL73127.1"/>
    </source>
</evidence>
<accession>A0A511HHS3</accession>